<evidence type="ECO:0000256" key="4">
    <source>
        <dbReference type="SAM" id="Coils"/>
    </source>
</evidence>
<dbReference type="PROSITE" id="PS50995">
    <property type="entry name" value="HTH_MARR_2"/>
    <property type="match status" value="1"/>
</dbReference>
<dbReference type="InterPro" id="IPR000835">
    <property type="entry name" value="HTH_MarR-typ"/>
</dbReference>
<keyword evidence="4" id="KW-0175">Coiled coil</keyword>
<protein>
    <submittedName>
        <fullName evidence="6">MarR family transcriptional regulator</fullName>
    </submittedName>
</protein>
<dbReference type="PRINTS" id="PR00598">
    <property type="entry name" value="HTHMARR"/>
</dbReference>
<accession>A0A3A9AFS1</accession>
<dbReference type="PANTHER" id="PTHR42756:SF1">
    <property type="entry name" value="TRANSCRIPTIONAL REPRESSOR OF EMRAB OPERON"/>
    <property type="match status" value="1"/>
</dbReference>
<name>A0A3A9AFS1_9FIRM</name>
<keyword evidence="1" id="KW-0805">Transcription regulation</keyword>
<evidence type="ECO:0000313" key="6">
    <source>
        <dbReference type="EMBL" id="RKI89924.1"/>
    </source>
</evidence>
<reference evidence="6 7" key="1">
    <citation type="submission" date="2018-09" db="EMBL/GenBank/DDBJ databases">
        <title>Murine metabolic-syndrome-specific gut microbial biobank.</title>
        <authorList>
            <person name="Liu C."/>
        </authorList>
    </citation>
    <scope>NUCLEOTIDE SEQUENCE [LARGE SCALE GENOMIC DNA]</scope>
    <source>
        <strain evidence="6 7">0.1xD8-82</strain>
    </source>
</reference>
<evidence type="ECO:0000259" key="5">
    <source>
        <dbReference type="PROSITE" id="PS50995"/>
    </source>
</evidence>
<dbReference type="Proteomes" id="UP000280696">
    <property type="component" value="Unassembled WGS sequence"/>
</dbReference>
<comment type="caution">
    <text evidence="6">The sequence shown here is derived from an EMBL/GenBank/DDBJ whole genome shotgun (WGS) entry which is preliminary data.</text>
</comment>
<dbReference type="InterPro" id="IPR036388">
    <property type="entry name" value="WH-like_DNA-bd_sf"/>
</dbReference>
<keyword evidence="2" id="KW-0238">DNA-binding</keyword>
<dbReference type="SUPFAM" id="SSF46785">
    <property type="entry name" value="Winged helix' DNA-binding domain"/>
    <property type="match status" value="1"/>
</dbReference>
<dbReference type="AlphaFoldDB" id="A0A3A9AFS1"/>
<feature type="coiled-coil region" evidence="4">
    <location>
        <begin position="125"/>
        <end position="152"/>
    </location>
</feature>
<feature type="domain" description="HTH marR-type" evidence="5">
    <location>
        <begin position="1"/>
        <end position="137"/>
    </location>
</feature>
<dbReference type="PANTHER" id="PTHR42756">
    <property type="entry name" value="TRANSCRIPTIONAL REGULATOR, MARR"/>
    <property type="match status" value="1"/>
</dbReference>
<keyword evidence="7" id="KW-1185">Reference proteome</keyword>
<dbReference type="Gene3D" id="1.10.10.10">
    <property type="entry name" value="Winged helix-like DNA-binding domain superfamily/Winged helix DNA-binding domain"/>
    <property type="match status" value="1"/>
</dbReference>
<dbReference type="EMBL" id="RAYQ01000018">
    <property type="protein sequence ID" value="RKI89924.1"/>
    <property type="molecule type" value="Genomic_DNA"/>
</dbReference>
<dbReference type="InterPro" id="IPR036390">
    <property type="entry name" value="WH_DNA-bd_sf"/>
</dbReference>
<proteinExistence type="predicted"/>
<evidence type="ECO:0000313" key="7">
    <source>
        <dbReference type="Proteomes" id="UP000280696"/>
    </source>
</evidence>
<dbReference type="GO" id="GO:0003677">
    <property type="term" value="F:DNA binding"/>
    <property type="evidence" value="ECO:0007669"/>
    <property type="project" value="UniProtKB-KW"/>
</dbReference>
<dbReference type="Pfam" id="PF01047">
    <property type="entry name" value="MarR"/>
    <property type="match status" value="1"/>
</dbReference>
<evidence type="ECO:0000256" key="3">
    <source>
        <dbReference type="ARBA" id="ARBA00023163"/>
    </source>
</evidence>
<sequence length="159" mass="18281">METRTGFLISYIKQVQGRVFDRLLQRCGVDEFNGPQGHILYVLWKSEGIPIVELAQKTGLAKNTLTVMLCRMEENGLICREISASDRRQSLISLTPRARALEKCYNQVSQQMNSLFFKDFEKAEIKQLEQYLDRIVSNLEQAEQALKKGKDVHDGKDKN</sequence>
<dbReference type="GO" id="GO:0003700">
    <property type="term" value="F:DNA-binding transcription factor activity"/>
    <property type="evidence" value="ECO:0007669"/>
    <property type="project" value="InterPro"/>
</dbReference>
<dbReference type="SMART" id="SM00347">
    <property type="entry name" value="HTH_MARR"/>
    <property type="match status" value="1"/>
</dbReference>
<gene>
    <name evidence="6" type="ORF">D7V94_16125</name>
</gene>
<dbReference type="OrthoDB" id="9808725at2"/>
<evidence type="ECO:0000256" key="1">
    <source>
        <dbReference type="ARBA" id="ARBA00023015"/>
    </source>
</evidence>
<evidence type="ECO:0000256" key="2">
    <source>
        <dbReference type="ARBA" id="ARBA00023125"/>
    </source>
</evidence>
<organism evidence="6 7">
    <name type="scientific">Parablautia intestinalis</name>
    <dbReference type="NCBI Taxonomy" id="2320100"/>
    <lineage>
        <taxon>Bacteria</taxon>
        <taxon>Bacillati</taxon>
        <taxon>Bacillota</taxon>
        <taxon>Clostridia</taxon>
        <taxon>Lachnospirales</taxon>
        <taxon>Lachnospiraceae</taxon>
        <taxon>Parablautia</taxon>
    </lineage>
</organism>
<keyword evidence="3" id="KW-0804">Transcription</keyword>